<evidence type="ECO:0000313" key="5">
    <source>
        <dbReference type="Proteomes" id="UP000563898"/>
    </source>
</evidence>
<dbReference type="EMBL" id="JAAXPC010000001">
    <property type="protein sequence ID" value="NKY00117.1"/>
    <property type="molecule type" value="Genomic_DNA"/>
</dbReference>
<comment type="caution">
    <text evidence="4">The sequence shown here is derived from an EMBL/GenBank/DDBJ whole genome shotgun (WGS) entry which is preliminary data.</text>
</comment>
<feature type="domain" description="AMP-dependent synthetase/ligase" evidence="2">
    <location>
        <begin position="49"/>
        <end position="437"/>
    </location>
</feature>
<evidence type="ECO:0000259" key="3">
    <source>
        <dbReference type="Pfam" id="PF13193"/>
    </source>
</evidence>
<dbReference type="InterPro" id="IPR042099">
    <property type="entry name" value="ANL_N_sf"/>
</dbReference>
<dbReference type="InterPro" id="IPR025110">
    <property type="entry name" value="AMP-bd_C"/>
</dbReference>
<keyword evidence="4" id="KW-0436">Ligase</keyword>
<protein>
    <submittedName>
        <fullName evidence="4">Long-chain fatty acid--CoA ligase</fullName>
    </submittedName>
</protein>
<dbReference type="Gene3D" id="3.40.50.12780">
    <property type="entry name" value="N-terminal domain of ligase-like"/>
    <property type="match status" value="1"/>
</dbReference>
<dbReference type="Proteomes" id="UP000563898">
    <property type="component" value="Unassembled WGS sequence"/>
</dbReference>
<dbReference type="RefSeq" id="WP_006372467.1">
    <property type="nucleotide sequence ID" value="NZ_CP116236.1"/>
</dbReference>
<dbReference type="AlphaFoldDB" id="A0A846WGQ3"/>
<gene>
    <name evidence="4" type="ORF">HGA05_00795</name>
</gene>
<dbReference type="Pfam" id="PF00501">
    <property type="entry name" value="AMP-binding"/>
    <property type="match status" value="1"/>
</dbReference>
<evidence type="ECO:0000259" key="2">
    <source>
        <dbReference type="Pfam" id="PF00501"/>
    </source>
</evidence>
<sequence length="584" mass="62743">MRTPDDPDPRRSTSGPAPGDYDRRPWLVHYAPDLGAHLTPGVANAVQMFEATVADRPDEIALDYLGQTMTWREVDEAADAVAGLLVARGFAPGDRLALLLQNDPAFVICLVAAWRAGGIAALISPMVTADELRQRLHDHTPTALVALDDLYLDVVSPLLADGTSSVRVVITTSPVDGPSGPVDEPRLFAEVTRRTVADAVDLRTLIANGHARQGFAPRPIGPRDIAVVMATSGTTGPPKGACLTHANVVFSAHVYRRWCALGAEPILAASPLFHVTGLIGAAALSMLTGSPLVLTHRFRADVVLDAIRRTRPRFMVAVITAYIALADEPSLLPEDLDSLELRLSGGAPIDPAIASRLQDRLGGYIHNVYGLTETSSPSHMVPIGAQAPFDSETGVLSVGVPVFDTVVRIVGDDGTDLPPGQIGELVVSGPQVIGGYWRNPRADAEAFVGGELRTGDIGFMDTDGWFYVIDRKSEIINASGFKVWPNEVERVLRTHPAVIDAAVVGIPDDYRGESVKAFVVVAEMEASEKDVAEEDSAETVAPTEQELIDYCRDHLAAFKYPREIELVGELPRTATGKLLRRKLR</sequence>
<accession>A0A846WGQ3</accession>
<dbReference type="PANTHER" id="PTHR43767">
    <property type="entry name" value="LONG-CHAIN-FATTY-ACID--COA LIGASE"/>
    <property type="match status" value="1"/>
</dbReference>
<name>A0A846WGQ3_9ACTN</name>
<dbReference type="InterPro" id="IPR050237">
    <property type="entry name" value="ATP-dep_AMP-bd_enzyme"/>
</dbReference>
<dbReference type="InterPro" id="IPR000873">
    <property type="entry name" value="AMP-dep_synth/lig_dom"/>
</dbReference>
<dbReference type="PROSITE" id="PS00455">
    <property type="entry name" value="AMP_BINDING"/>
    <property type="match status" value="1"/>
</dbReference>
<evidence type="ECO:0000313" key="4">
    <source>
        <dbReference type="EMBL" id="NKY00117.1"/>
    </source>
</evidence>
<organism evidence="4 5">
    <name type="scientific">Gordonia polyisoprenivorans</name>
    <dbReference type="NCBI Taxonomy" id="84595"/>
    <lineage>
        <taxon>Bacteria</taxon>
        <taxon>Bacillati</taxon>
        <taxon>Actinomycetota</taxon>
        <taxon>Actinomycetes</taxon>
        <taxon>Mycobacteriales</taxon>
        <taxon>Gordoniaceae</taxon>
        <taxon>Gordonia</taxon>
    </lineage>
</organism>
<dbReference type="Pfam" id="PF13193">
    <property type="entry name" value="AMP-binding_C"/>
    <property type="match status" value="1"/>
</dbReference>
<dbReference type="Gene3D" id="3.30.300.30">
    <property type="match status" value="1"/>
</dbReference>
<feature type="region of interest" description="Disordered" evidence="1">
    <location>
        <begin position="1"/>
        <end position="23"/>
    </location>
</feature>
<feature type="compositionally biased region" description="Basic and acidic residues" evidence="1">
    <location>
        <begin position="1"/>
        <end position="11"/>
    </location>
</feature>
<reference evidence="4 5" key="1">
    <citation type="submission" date="2020-04" db="EMBL/GenBank/DDBJ databases">
        <title>MicrobeNet Type strains.</title>
        <authorList>
            <person name="Nicholson A.C."/>
        </authorList>
    </citation>
    <scope>NUCLEOTIDE SEQUENCE [LARGE SCALE GENOMIC DNA]</scope>
    <source>
        <strain evidence="4 5">ATCC BAA-14</strain>
    </source>
</reference>
<dbReference type="PANTHER" id="PTHR43767:SF1">
    <property type="entry name" value="NONRIBOSOMAL PEPTIDE SYNTHASE PES1 (EUROFUNG)-RELATED"/>
    <property type="match status" value="1"/>
</dbReference>
<feature type="domain" description="AMP-binding enzyme C-terminal" evidence="3">
    <location>
        <begin position="487"/>
        <end position="577"/>
    </location>
</feature>
<dbReference type="SUPFAM" id="SSF56801">
    <property type="entry name" value="Acetyl-CoA synthetase-like"/>
    <property type="match status" value="1"/>
</dbReference>
<proteinExistence type="predicted"/>
<evidence type="ECO:0000256" key="1">
    <source>
        <dbReference type="SAM" id="MobiDB-lite"/>
    </source>
</evidence>
<dbReference type="GO" id="GO:0016878">
    <property type="term" value="F:acid-thiol ligase activity"/>
    <property type="evidence" value="ECO:0007669"/>
    <property type="project" value="UniProtKB-ARBA"/>
</dbReference>
<dbReference type="InterPro" id="IPR020845">
    <property type="entry name" value="AMP-binding_CS"/>
</dbReference>
<dbReference type="InterPro" id="IPR045851">
    <property type="entry name" value="AMP-bd_C_sf"/>
</dbReference>